<keyword evidence="6 11" id="KW-0460">Magnesium</keyword>
<evidence type="ECO:0000256" key="1">
    <source>
        <dbReference type="ARBA" id="ARBA00001917"/>
    </source>
</evidence>
<feature type="binding site" evidence="11">
    <location>
        <position position="196"/>
    </location>
    <ligand>
        <name>FMN</name>
        <dbReference type="ChEBI" id="CHEBI:58210"/>
    </ligand>
</feature>
<dbReference type="Proteomes" id="UP000005801">
    <property type="component" value="Unassembled WGS sequence"/>
</dbReference>
<feature type="binding site" evidence="11">
    <location>
        <position position="221"/>
    </location>
    <ligand>
        <name>FMN</name>
        <dbReference type="ChEBI" id="CHEBI:58210"/>
    </ligand>
</feature>
<feature type="binding site" evidence="11">
    <location>
        <position position="102"/>
    </location>
    <ligand>
        <name>FMN</name>
        <dbReference type="ChEBI" id="CHEBI:58210"/>
    </ligand>
</feature>
<comment type="similarity">
    <text evidence="11">Belongs to the IPP isomerase type 2 family.</text>
</comment>
<dbReference type="GO" id="GO:0016491">
    <property type="term" value="F:oxidoreductase activity"/>
    <property type="evidence" value="ECO:0007669"/>
    <property type="project" value="InterPro"/>
</dbReference>
<dbReference type="GO" id="GO:0000287">
    <property type="term" value="F:magnesium ion binding"/>
    <property type="evidence" value="ECO:0007669"/>
    <property type="project" value="UniProtKB-UniRule"/>
</dbReference>
<sequence length="355" mass="37814">MPAMADRLDISQRKKDHLALCAGDNVGFREKSTLLEQVELVHDALPEMHADEVDSRVELLGKTLQAPVVISAMTGGTDEAAKINQDLAQVAEELGLAIGLGSQRAMFERPHTAWTFQVRERAPKVLLFGNLGLVQARVMTTDQIRQLCADVGADALCIHLNPAMEIVQPGGDRDFSGGLDVFRRLVAELGIPVIAKETGCGISRTVAKKILDTGVTHFDVSGSGGTSWVAVEAHRAADDQKALAEELWDWGIPTAASLLQLEGLGAKVIATGGLRRGSDVARSVALGATAGGLAGAVLKAYRHEGGIDGARRFLTRVVATVRAIMLITGSRTVAELQGAERILGPDLSRWQPKQD</sequence>
<dbReference type="Pfam" id="PF01070">
    <property type="entry name" value="FMN_dh"/>
    <property type="match status" value="2"/>
</dbReference>
<feature type="binding site" evidence="11">
    <location>
        <begin position="13"/>
        <end position="14"/>
    </location>
    <ligand>
        <name>substrate</name>
    </ligand>
</feature>
<dbReference type="InterPro" id="IPR011179">
    <property type="entry name" value="IPdP_isomerase"/>
</dbReference>
<feature type="binding site" evidence="11">
    <location>
        <begin position="273"/>
        <end position="275"/>
    </location>
    <ligand>
        <name>FMN</name>
        <dbReference type="ChEBI" id="CHEBI:58210"/>
    </ligand>
</feature>
<comment type="cofactor">
    <cofactor evidence="11">
        <name>Mg(2+)</name>
        <dbReference type="ChEBI" id="CHEBI:18420"/>
    </cofactor>
</comment>
<feature type="binding site" evidence="11">
    <location>
        <position position="130"/>
    </location>
    <ligand>
        <name>FMN</name>
        <dbReference type="ChEBI" id="CHEBI:58210"/>
    </ligand>
</feature>
<comment type="subunit">
    <text evidence="10 11">Homooctamer. Dimer of tetramers.</text>
</comment>
<evidence type="ECO:0000256" key="8">
    <source>
        <dbReference type="ARBA" id="ARBA00023229"/>
    </source>
</evidence>
<feature type="binding site" evidence="11">
    <location>
        <position position="71"/>
    </location>
    <ligand>
        <name>FMN</name>
        <dbReference type="ChEBI" id="CHEBI:58210"/>
    </ligand>
</feature>
<keyword evidence="2 11" id="KW-0963">Cytoplasm</keyword>
<dbReference type="AlphaFoldDB" id="A6G137"/>
<feature type="binding site" evidence="11">
    <location>
        <begin position="72"/>
        <end position="74"/>
    </location>
    <ligand>
        <name>FMN</name>
        <dbReference type="ChEBI" id="CHEBI:58210"/>
    </ligand>
</feature>
<dbReference type="PIRSF" id="PIRSF003314">
    <property type="entry name" value="IPP_isomerase"/>
    <property type="match status" value="1"/>
</dbReference>
<dbReference type="CDD" id="cd02811">
    <property type="entry name" value="IDI-2_FMN"/>
    <property type="match status" value="1"/>
</dbReference>
<dbReference type="HAMAP" id="MF_00354">
    <property type="entry name" value="Idi_2"/>
    <property type="match status" value="1"/>
</dbReference>
<dbReference type="GO" id="GO:0005737">
    <property type="term" value="C:cytoplasm"/>
    <property type="evidence" value="ECO:0007669"/>
    <property type="project" value="UniProtKB-SubCell"/>
</dbReference>
<feature type="domain" description="FMN-dependent dehydrogenase" evidence="12">
    <location>
        <begin position="11"/>
        <end position="103"/>
    </location>
</feature>
<reference evidence="13 14" key="1">
    <citation type="submission" date="2007-06" db="EMBL/GenBank/DDBJ databases">
        <authorList>
            <person name="Shimkets L."/>
            <person name="Ferriera S."/>
            <person name="Johnson J."/>
            <person name="Kravitz S."/>
            <person name="Beeson K."/>
            <person name="Sutton G."/>
            <person name="Rogers Y.-H."/>
            <person name="Friedman R."/>
            <person name="Frazier M."/>
            <person name="Venter J.C."/>
        </authorList>
    </citation>
    <scope>NUCLEOTIDE SEQUENCE [LARGE SCALE GENOMIC DNA]</scope>
    <source>
        <strain evidence="13 14">SIR-1</strain>
    </source>
</reference>
<gene>
    <name evidence="11" type="primary">fni</name>
    <name evidence="13" type="ORF">PPSIR1_11170</name>
</gene>
<proteinExistence type="inferred from homology"/>
<dbReference type="STRING" id="391625.PPSIR1_11170"/>
<dbReference type="InterPro" id="IPR000262">
    <property type="entry name" value="FMN-dep_DH"/>
</dbReference>
<evidence type="ECO:0000256" key="11">
    <source>
        <dbReference type="HAMAP-Rule" id="MF_00354"/>
    </source>
</evidence>
<dbReference type="eggNOG" id="COG1304">
    <property type="taxonomic scope" value="Bacteria"/>
</dbReference>
<dbReference type="GO" id="GO:0004452">
    <property type="term" value="F:isopentenyl-diphosphate delta-isomerase activity"/>
    <property type="evidence" value="ECO:0007669"/>
    <property type="project" value="UniProtKB-UniRule"/>
</dbReference>
<comment type="subcellular location">
    <subcellularLocation>
        <location evidence="11">Cytoplasm</location>
    </subcellularLocation>
</comment>
<dbReference type="Gene3D" id="3.20.20.70">
    <property type="entry name" value="Aldolase class I"/>
    <property type="match status" value="1"/>
</dbReference>
<dbReference type="EMBL" id="ABCS01000011">
    <property type="protein sequence ID" value="EDM80332.1"/>
    <property type="molecule type" value="Genomic_DNA"/>
</dbReference>
<keyword evidence="4 11" id="KW-0288">FMN</keyword>
<dbReference type="EC" id="5.3.3.2" evidence="11"/>
<keyword evidence="3 11" id="KW-0285">Flavoprotein</keyword>
<keyword evidence="8 11" id="KW-0414">Isoprene biosynthesis</keyword>
<evidence type="ECO:0000313" key="14">
    <source>
        <dbReference type="Proteomes" id="UP000005801"/>
    </source>
</evidence>
<comment type="catalytic activity">
    <reaction evidence="11">
        <text>isopentenyl diphosphate = dimethylallyl diphosphate</text>
        <dbReference type="Rhea" id="RHEA:23284"/>
        <dbReference type="ChEBI" id="CHEBI:57623"/>
        <dbReference type="ChEBI" id="CHEBI:128769"/>
        <dbReference type="EC" id="5.3.3.2"/>
    </reaction>
</comment>
<comment type="caution">
    <text evidence="13">The sequence shown here is derived from an EMBL/GenBank/DDBJ whole genome shotgun (WGS) entry which is preliminary data.</text>
</comment>
<dbReference type="PANTHER" id="PTHR43665:SF1">
    <property type="entry name" value="ISOPENTENYL-DIPHOSPHATE DELTA-ISOMERASE"/>
    <property type="match status" value="1"/>
</dbReference>
<evidence type="ECO:0000256" key="10">
    <source>
        <dbReference type="ARBA" id="ARBA00025810"/>
    </source>
</evidence>
<dbReference type="GO" id="GO:0010181">
    <property type="term" value="F:FMN binding"/>
    <property type="evidence" value="ECO:0007669"/>
    <property type="project" value="UniProtKB-UniRule"/>
</dbReference>
<evidence type="ECO:0000256" key="5">
    <source>
        <dbReference type="ARBA" id="ARBA00022723"/>
    </source>
</evidence>
<evidence type="ECO:0000256" key="4">
    <source>
        <dbReference type="ARBA" id="ARBA00022643"/>
    </source>
</evidence>
<feature type="binding site" evidence="11">
    <location>
        <begin position="102"/>
        <end position="104"/>
    </location>
    <ligand>
        <name>substrate</name>
    </ligand>
</feature>
<dbReference type="SUPFAM" id="SSF51395">
    <property type="entry name" value="FMN-linked oxidoreductases"/>
    <property type="match status" value="1"/>
</dbReference>
<comment type="cofactor">
    <cofactor evidence="11">
        <name>NADPH</name>
        <dbReference type="ChEBI" id="CHEBI:57783"/>
    </cofactor>
</comment>
<protein>
    <recommendedName>
        <fullName evidence="11">Isopentenyl-diphosphate delta-isomerase</fullName>
        <shortName evidence="11">IPP isomerase</shortName>
        <ecNumber evidence="11">5.3.3.2</ecNumber>
    </recommendedName>
    <alternativeName>
        <fullName evidence="11">Isopentenyl diphosphate:dimethylallyl diphosphate isomerase</fullName>
    </alternativeName>
    <alternativeName>
        <fullName evidence="11">Isopentenyl pyrophosphate isomerase</fullName>
    </alternativeName>
    <alternativeName>
        <fullName evidence="11">Type 2 isopentenyl diphosphate isomerase</fullName>
        <shortName evidence="11">IDI-2</shortName>
    </alternativeName>
</protein>
<comment type="function">
    <text evidence="11">Involved in the biosynthesis of isoprenoids. Catalyzes the 1,3-allylic rearrangement of the homoallylic substrate isopentenyl (IPP) to its allylic isomer, dimethylallyl diphosphate (DMAPP).</text>
</comment>
<dbReference type="NCBIfam" id="TIGR02151">
    <property type="entry name" value="IPP_isom_2"/>
    <property type="match status" value="1"/>
</dbReference>
<evidence type="ECO:0000259" key="12">
    <source>
        <dbReference type="Pfam" id="PF01070"/>
    </source>
</evidence>
<dbReference type="GO" id="GO:0008299">
    <property type="term" value="P:isoprenoid biosynthetic process"/>
    <property type="evidence" value="ECO:0007669"/>
    <property type="project" value="UniProtKB-UniRule"/>
</dbReference>
<evidence type="ECO:0000313" key="13">
    <source>
        <dbReference type="EMBL" id="EDM80332.1"/>
    </source>
</evidence>
<comment type="caution">
    <text evidence="11">Lacks conserved residue(s) required for the propagation of feature annotation.</text>
</comment>
<comment type="cofactor">
    <cofactor evidence="1 11">
        <name>FMN</name>
        <dbReference type="ChEBI" id="CHEBI:58210"/>
    </cofactor>
</comment>
<evidence type="ECO:0000256" key="2">
    <source>
        <dbReference type="ARBA" id="ARBA00022490"/>
    </source>
</evidence>
<feature type="binding site" evidence="11">
    <location>
        <position position="226"/>
    </location>
    <ligand>
        <name>FMN</name>
        <dbReference type="ChEBI" id="CHEBI:58210"/>
    </ligand>
</feature>
<keyword evidence="7 11" id="KW-0521">NADP</keyword>
<dbReference type="GO" id="GO:0070402">
    <property type="term" value="F:NADPH binding"/>
    <property type="evidence" value="ECO:0007669"/>
    <property type="project" value="UniProtKB-UniRule"/>
</dbReference>
<feature type="domain" description="FMN-dependent dehydrogenase" evidence="12">
    <location>
        <begin position="184"/>
        <end position="337"/>
    </location>
</feature>
<feature type="binding site" evidence="11">
    <location>
        <position position="165"/>
    </location>
    <ligand>
        <name>Mg(2+)</name>
        <dbReference type="ChEBI" id="CHEBI:18420"/>
    </ligand>
</feature>
<evidence type="ECO:0000256" key="3">
    <source>
        <dbReference type="ARBA" id="ARBA00022630"/>
    </source>
</evidence>
<accession>A6G137</accession>
<keyword evidence="5 11" id="KW-0479">Metal-binding</keyword>
<keyword evidence="9 11" id="KW-0413">Isomerase</keyword>
<dbReference type="InterPro" id="IPR013785">
    <property type="entry name" value="Aldolase_TIM"/>
</dbReference>
<name>A6G137_9BACT</name>
<dbReference type="PANTHER" id="PTHR43665">
    <property type="entry name" value="ISOPENTENYL-DIPHOSPHATE DELTA-ISOMERASE"/>
    <property type="match status" value="1"/>
</dbReference>
<evidence type="ECO:0000256" key="7">
    <source>
        <dbReference type="ARBA" id="ARBA00022857"/>
    </source>
</evidence>
<organism evidence="13 14">
    <name type="scientific">Plesiocystis pacifica SIR-1</name>
    <dbReference type="NCBI Taxonomy" id="391625"/>
    <lineage>
        <taxon>Bacteria</taxon>
        <taxon>Pseudomonadati</taxon>
        <taxon>Myxococcota</taxon>
        <taxon>Polyangia</taxon>
        <taxon>Nannocystales</taxon>
        <taxon>Nannocystaceae</taxon>
        <taxon>Plesiocystis</taxon>
    </lineage>
</organism>
<evidence type="ECO:0000256" key="6">
    <source>
        <dbReference type="ARBA" id="ARBA00022842"/>
    </source>
</evidence>
<feature type="binding site" evidence="11">
    <location>
        <begin position="294"/>
        <end position="295"/>
    </location>
    <ligand>
        <name>FMN</name>
        <dbReference type="ChEBI" id="CHEBI:58210"/>
    </ligand>
</feature>
<evidence type="ECO:0000256" key="9">
    <source>
        <dbReference type="ARBA" id="ARBA00023235"/>
    </source>
</evidence>
<keyword evidence="14" id="KW-1185">Reference proteome</keyword>